<proteinExistence type="predicted"/>
<sequence length="291" mass="30482">MFAVSWPAGPDRENEDAVVLRPGIGVVVDGAGLDASVRRGCVHSVAWYARSLAAAFGELLEDRRVAMTDALAEAIRIVTASHGDGCSLIGGSPSATVAAWRVDDDDVEHLVLCDASIVVLHADGGVEEITDRRIEEAVTRRTAEILAQTAGPRPPTPEEVWSTRFRALEETRNVRGGFWCAQADPAAAGEALTGRRRIGDGGAAAVLAASDGGTRGFQLVGAHDLASFAARAASGELEELAAEIRTGEERLRERGTFRGKPFDDLTIVVGSFVPPASLSSPHGGATPEPIA</sequence>
<organism evidence="2 3">
    <name type="scientific">Microbacterium resistens</name>
    <dbReference type="NCBI Taxonomy" id="156977"/>
    <lineage>
        <taxon>Bacteria</taxon>
        <taxon>Bacillati</taxon>
        <taxon>Actinomycetota</taxon>
        <taxon>Actinomycetes</taxon>
        <taxon>Micrococcales</taxon>
        <taxon>Microbacteriaceae</taxon>
        <taxon>Microbacterium</taxon>
    </lineage>
</organism>
<feature type="domain" description="PPM-type phosphatase" evidence="1">
    <location>
        <begin position="24"/>
        <end position="217"/>
    </location>
</feature>
<accession>A0ABY3RV68</accession>
<evidence type="ECO:0000259" key="1">
    <source>
        <dbReference type="Pfam" id="PF13672"/>
    </source>
</evidence>
<dbReference type="InterPro" id="IPR001932">
    <property type="entry name" value="PPM-type_phosphatase-like_dom"/>
</dbReference>
<evidence type="ECO:0000313" key="3">
    <source>
        <dbReference type="Proteomes" id="UP001199642"/>
    </source>
</evidence>
<protein>
    <submittedName>
        <fullName evidence="2">Protein phosphatase 2C domain-containing protein</fullName>
    </submittedName>
</protein>
<keyword evidence="3" id="KW-1185">Reference proteome</keyword>
<reference evidence="2 3" key="1">
    <citation type="submission" date="2023-01" db="EMBL/GenBank/DDBJ databases">
        <title>Characterization of estradiol degrading bacteria Microbacterium sp. MZT7 and reveal degrading genes through genome analysis.</title>
        <authorList>
            <person name="Hao P."/>
            <person name="Gao Y."/>
        </authorList>
    </citation>
    <scope>NUCLEOTIDE SEQUENCE [LARGE SCALE GENOMIC DNA]</scope>
    <source>
        <strain evidence="2 3">MZT7</strain>
    </source>
</reference>
<name>A0ABY3RV68_9MICO</name>
<gene>
    <name evidence="2" type="ORF">K8F61_06730</name>
</gene>
<evidence type="ECO:0000313" key="2">
    <source>
        <dbReference type="EMBL" id="UGS27854.1"/>
    </source>
</evidence>
<dbReference type="Pfam" id="PF13672">
    <property type="entry name" value="PP2C_2"/>
    <property type="match status" value="1"/>
</dbReference>
<dbReference type="RefSeq" id="WP_231821121.1">
    <property type="nucleotide sequence ID" value="NZ_CP082781.1"/>
</dbReference>
<dbReference type="EMBL" id="CP082781">
    <property type="protein sequence ID" value="UGS27854.1"/>
    <property type="molecule type" value="Genomic_DNA"/>
</dbReference>
<dbReference type="Proteomes" id="UP001199642">
    <property type="component" value="Chromosome"/>
</dbReference>